<keyword evidence="3" id="KW-0963">Cytoplasm</keyword>
<dbReference type="eggNOG" id="ENOG502RGDE">
    <property type="taxonomic scope" value="Eukaryota"/>
</dbReference>
<dbReference type="GO" id="GO:0001726">
    <property type="term" value="C:ruffle"/>
    <property type="evidence" value="ECO:0007669"/>
    <property type="project" value="TreeGrafter"/>
</dbReference>
<keyword evidence="7" id="KW-1185">Reference proteome</keyword>
<dbReference type="GO" id="GO:0005737">
    <property type="term" value="C:cytoplasm"/>
    <property type="evidence" value="ECO:0007669"/>
    <property type="project" value="TreeGrafter"/>
</dbReference>
<gene>
    <name evidence="8" type="primary">LOC102368442</name>
</gene>
<feature type="domain" description="Fascin-like" evidence="6">
    <location>
        <begin position="241"/>
        <end position="345"/>
    </location>
</feature>
<dbReference type="RefSeq" id="XP_006026114.2">
    <property type="nucleotide sequence ID" value="XM_006026052.3"/>
</dbReference>
<dbReference type="InterPro" id="IPR008999">
    <property type="entry name" value="Actin-crosslinking"/>
</dbReference>
<dbReference type="InterPro" id="IPR010431">
    <property type="entry name" value="Fascin"/>
</dbReference>
<dbReference type="GO" id="GO:0015629">
    <property type="term" value="C:actin cytoskeleton"/>
    <property type="evidence" value="ECO:0007669"/>
    <property type="project" value="TreeGrafter"/>
</dbReference>
<feature type="domain" description="Fascin-like" evidence="6">
    <location>
        <begin position="360"/>
        <end position="465"/>
    </location>
</feature>
<evidence type="ECO:0000259" key="6">
    <source>
        <dbReference type="Pfam" id="PF06268"/>
    </source>
</evidence>
<dbReference type="GO" id="GO:0051015">
    <property type="term" value="F:actin filament binding"/>
    <property type="evidence" value="ECO:0007669"/>
    <property type="project" value="InterPro"/>
</dbReference>
<dbReference type="GO" id="GO:0016477">
    <property type="term" value="P:cell migration"/>
    <property type="evidence" value="ECO:0007669"/>
    <property type="project" value="TreeGrafter"/>
</dbReference>
<dbReference type="PANTHER" id="PTHR10551">
    <property type="entry name" value="FASCIN"/>
    <property type="match status" value="1"/>
</dbReference>
<dbReference type="CDD" id="cd23334">
    <property type="entry name" value="beta-trefoil_FSCN_rpt1"/>
    <property type="match status" value="1"/>
</dbReference>
<sequence length="582" mass="63049">MEHCREIGGVCLSLESLGLRVMGLTLLAWPLAGKDMPGPELGRASAVEGRSLWLPGTHCCVRGHAVLHPYGGGQGVRSRSSVSPMAVSTESSSLPCGFINAANRYLSAEPFRFQVMATSSVLRPSQIWTLSFTSAQGAGAARPVEGGQPVHLLSSLKRFLAADANGKVTCKQESPNSGCLFLLWQYPDGKVSLQCEATKRYLGGAEDNITCFAQAASEGEKWSLHLALHPTMHVQSPGKQRYLRCDTQTGRVRCDRDLPWGADAIFTLHFDLKEKKYGLRSGAGSMLAADGSLVDDPSAHSLYTLELQGGLVALQDVDGKYLTDRESAVKTFKIDRPGRDELFALEPSPALVSLRTFSSGRYVCCRPGADVYANTMSVGNTELFQLLLNDAKQACFRSFSGAYLATSPSDGMVSCTNQSKQVWFELQYKEQQVTLKAADGRYVALRPNGQILLLPEGAGKKEEFLLLLVNRPQLILQSEAGFVGRSPGTQRLDGNRPAPDVNTVTLNEDGFYHFCIANKYWSIDKNGLIMANGDQGSNFTLQFVASGCLAIKAPNNKYLVAEGGGRLWTGTTDVGAATHFHF</sequence>
<dbReference type="InterPro" id="IPR022768">
    <property type="entry name" value="Fascin-like_dom"/>
</dbReference>
<dbReference type="GeneID" id="102368442"/>
<dbReference type="KEGG" id="asn:102368442"/>
<dbReference type="GO" id="GO:0007163">
    <property type="term" value="P:establishment or maintenance of cell polarity"/>
    <property type="evidence" value="ECO:0007669"/>
    <property type="project" value="TreeGrafter"/>
</dbReference>
<comment type="subcellular location">
    <subcellularLocation>
        <location evidence="1">Cytoplasm</location>
        <location evidence="1">Cytoskeleton</location>
    </subcellularLocation>
</comment>
<dbReference type="Gene3D" id="2.80.10.50">
    <property type="match status" value="4"/>
</dbReference>
<dbReference type="GO" id="GO:0005902">
    <property type="term" value="C:microvillus"/>
    <property type="evidence" value="ECO:0007669"/>
    <property type="project" value="TreeGrafter"/>
</dbReference>
<dbReference type="GO" id="GO:0030674">
    <property type="term" value="F:protein-macromolecule adaptor activity"/>
    <property type="evidence" value="ECO:0007669"/>
    <property type="project" value="InterPro"/>
</dbReference>
<organism evidence="7 8">
    <name type="scientific">Alligator sinensis</name>
    <name type="common">Chinese alligator</name>
    <dbReference type="NCBI Taxonomy" id="38654"/>
    <lineage>
        <taxon>Eukaryota</taxon>
        <taxon>Metazoa</taxon>
        <taxon>Chordata</taxon>
        <taxon>Craniata</taxon>
        <taxon>Vertebrata</taxon>
        <taxon>Euteleostomi</taxon>
        <taxon>Archelosauria</taxon>
        <taxon>Archosauria</taxon>
        <taxon>Crocodylia</taxon>
        <taxon>Alligatoridae</taxon>
        <taxon>Alligatorinae</taxon>
        <taxon>Alligator</taxon>
    </lineage>
</organism>
<dbReference type="GO" id="GO:0051017">
    <property type="term" value="P:actin filament bundle assembly"/>
    <property type="evidence" value="ECO:0007669"/>
    <property type="project" value="TreeGrafter"/>
</dbReference>
<keyword evidence="5" id="KW-0206">Cytoskeleton</keyword>
<dbReference type="GO" id="GO:0030426">
    <property type="term" value="C:growth cone"/>
    <property type="evidence" value="ECO:0007669"/>
    <property type="project" value="TreeGrafter"/>
</dbReference>
<protein>
    <submittedName>
        <fullName evidence="8">Fascin-like isoform X1</fullName>
    </submittedName>
</protein>
<dbReference type="GO" id="GO:0031253">
    <property type="term" value="C:cell projection membrane"/>
    <property type="evidence" value="ECO:0007669"/>
    <property type="project" value="TreeGrafter"/>
</dbReference>
<reference evidence="8" key="1">
    <citation type="submission" date="2025-08" db="UniProtKB">
        <authorList>
            <consortium name="RefSeq"/>
        </authorList>
    </citation>
    <scope>IDENTIFICATION</scope>
</reference>
<dbReference type="PANTHER" id="PTHR10551:SF39">
    <property type="entry name" value="FASCIN"/>
    <property type="match status" value="1"/>
</dbReference>
<evidence type="ECO:0000313" key="8">
    <source>
        <dbReference type="RefSeq" id="XP_006026114.2"/>
    </source>
</evidence>
<dbReference type="GO" id="GO:0030175">
    <property type="term" value="C:filopodium"/>
    <property type="evidence" value="ECO:0007669"/>
    <property type="project" value="TreeGrafter"/>
</dbReference>
<accession>A0A1U7S8B0</accession>
<feature type="domain" description="Fascin-like" evidence="6">
    <location>
        <begin position="102"/>
        <end position="224"/>
    </location>
</feature>
<dbReference type="Proteomes" id="UP000189705">
    <property type="component" value="Unplaced"/>
</dbReference>
<dbReference type="AlphaFoldDB" id="A0A1U7S8B0"/>
<dbReference type="FunFam" id="2.80.10.50:FF:000015">
    <property type="entry name" value="Fascin"/>
    <property type="match status" value="1"/>
</dbReference>
<proteinExistence type="inferred from homology"/>
<dbReference type="FunFam" id="2.80.10.50:FF:000008">
    <property type="entry name" value="Fascin"/>
    <property type="match status" value="1"/>
</dbReference>
<dbReference type="FunFam" id="2.80.10.50:FF:000010">
    <property type="entry name" value="Fascin"/>
    <property type="match status" value="1"/>
</dbReference>
<dbReference type="CDD" id="cd23337">
    <property type="entry name" value="beta-trefoil_FSCN_rpt4"/>
    <property type="match status" value="1"/>
</dbReference>
<dbReference type="Pfam" id="PF06268">
    <property type="entry name" value="Fascin"/>
    <property type="match status" value="4"/>
</dbReference>
<dbReference type="InParanoid" id="A0A1U7S8B0"/>
<evidence type="ECO:0000256" key="4">
    <source>
        <dbReference type="ARBA" id="ARBA00023203"/>
    </source>
</evidence>
<evidence type="ECO:0000256" key="5">
    <source>
        <dbReference type="ARBA" id="ARBA00023212"/>
    </source>
</evidence>
<name>A0A1U7S8B0_ALLSI</name>
<dbReference type="SUPFAM" id="SSF50405">
    <property type="entry name" value="Actin-crosslinking proteins"/>
    <property type="match status" value="4"/>
</dbReference>
<dbReference type="CDD" id="cd23335">
    <property type="entry name" value="beta-trefoil_FSCN_rpt2"/>
    <property type="match status" value="1"/>
</dbReference>
<keyword evidence="4" id="KW-0009">Actin-binding</keyword>
<feature type="domain" description="Fascin-like" evidence="6">
    <location>
        <begin position="517"/>
        <end position="581"/>
    </location>
</feature>
<evidence type="ECO:0000256" key="3">
    <source>
        <dbReference type="ARBA" id="ARBA00022490"/>
    </source>
</evidence>
<dbReference type="GO" id="GO:0030027">
    <property type="term" value="C:lamellipodium"/>
    <property type="evidence" value="ECO:0007669"/>
    <property type="project" value="TreeGrafter"/>
</dbReference>
<dbReference type="OrthoDB" id="9928158at2759"/>
<evidence type="ECO:0000256" key="1">
    <source>
        <dbReference type="ARBA" id="ARBA00004245"/>
    </source>
</evidence>
<evidence type="ECO:0000313" key="7">
    <source>
        <dbReference type="Proteomes" id="UP000189705"/>
    </source>
</evidence>
<comment type="similarity">
    <text evidence="2">Belongs to the fascin family.</text>
</comment>
<evidence type="ECO:0000256" key="2">
    <source>
        <dbReference type="ARBA" id="ARBA00007415"/>
    </source>
</evidence>